<evidence type="ECO:0000313" key="3">
    <source>
        <dbReference type="Proteomes" id="UP000479190"/>
    </source>
</evidence>
<dbReference type="Proteomes" id="UP000479190">
    <property type="component" value="Unassembled WGS sequence"/>
</dbReference>
<gene>
    <name evidence="2" type="ORF">TBRA_LOCUS14099</name>
</gene>
<feature type="region of interest" description="Disordered" evidence="1">
    <location>
        <begin position="138"/>
        <end position="175"/>
    </location>
</feature>
<evidence type="ECO:0000256" key="1">
    <source>
        <dbReference type="SAM" id="MobiDB-lite"/>
    </source>
</evidence>
<protein>
    <submittedName>
        <fullName evidence="2">Uncharacterized protein</fullName>
    </submittedName>
</protein>
<dbReference type="AlphaFoldDB" id="A0A6H5J4V6"/>
<dbReference type="EMBL" id="CADCXV010001197">
    <property type="protein sequence ID" value="CAB0042481.1"/>
    <property type="molecule type" value="Genomic_DNA"/>
</dbReference>
<organism evidence="2 3">
    <name type="scientific">Trichogramma brassicae</name>
    <dbReference type="NCBI Taxonomy" id="86971"/>
    <lineage>
        <taxon>Eukaryota</taxon>
        <taxon>Metazoa</taxon>
        <taxon>Ecdysozoa</taxon>
        <taxon>Arthropoda</taxon>
        <taxon>Hexapoda</taxon>
        <taxon>Insecta</taxon>
        <taxon>Pterygota</taxon>
        <taxon>Neoptera</taxon>
        <taxon>Endopterygota</taxon>
        <taxon>Hymenoptera</taxon>
        <taxon>Apocrita</taxon>
        <taxon>Proctotrupomorpha</taxon>
        <taxon>Chalcidoidea</taxon>
        <taxon>Trichogrammatidae</taxon>
        <taxon>Trichogramma</taxon>
    </lineage>
</organism>
<sequence>MIIASDQQRMCLPYGLLASIILSGEVVPYQSKIRNLGLIIRVEHIGENNFDITTASIECACLRFSRRTQPSPYQATTPPIRPVPFTSAANRRDPRRAAFCVTPATRWSTRVVSDLVRGSDQTRHIIVETQIRIASRGKTRAKCPNSLQAGQGGSGWPLPGVSRKRGGRCSGVTST</sequence>
<keyword evidence="3" id="KW-1185">Reference proteome</keyword>
<accession>A0A6H5J4V6</accession>
<feature type="non-terminal residue" evidence="2">
    <location>
        <position position="175"/>
    </location>
</feature>
<name>A0A6H5J4V6_9HYME</name>
<evidence type="ECO:0000313" key="2">
    <source>
        <dbReference type="EMBL" id="CAB0042481.1"/>
    </source>
</evidence>
<reference evidence="2 3" key="1">
    <citation type="submission" date="2020-02" db="EMBL/GenBank/DDBJ databases">
        <authorList>
            <person name="Ferguson B K."/>
        </authorList>
    </citation>
    <scope>NUCLEOTIDE SEQUENCE [LARGE SCALE GENOMIC DNA]</scope>
</reference>
<proteinExistence type="predicted"/>